<dbReference type="InterPro" id="IPR018060">
    <property type="entry name" value="HTH_AraC"/>
</dbReference>
<dbReference type="Proteomes" id="UP000185678">
    <property type="component" value="Unassembled WGS sequence"/>
</dbReference>
<dbReference type="GO" id="GO:0003700">
    <property type="term" value="F:DNA-binding transcription factor activity"/>
    <property type="evidence" value="ECO:0007669"/>
    <property type="project" value="InterPro"/>
</dbReference>
<evidence type="ECO:0000313" key="4">
    <source>
        <dbReference type="EMBL" id="SIT15929.1"/>
    </source>
</evidence>
<evidence type="ECO:0000256" key="2">
    <source>
        <dbReference type="ARBA" id="ARBA00023163"/>
    </source>
</evidence>
<feature type="domain" description="HTH araC/xylS-type" evidence="3">
    <location>
        <begin position="225"/>
        <end position="323"/>
    </location>
</feature>
<protein>
    <submittedName>
        <fullName evidence="4">AraC family transcriptional regulator</fullName>
    </submittedName>
</protein>
<dbReference type="PANTHER" id="PTHR47893:SF1">
    <property type="entry name" value="REGULATORY PROTEIN PCHR"/>
    <property type="match status" value="1"/>
</dbReference>
<evidence type="ECO:0000256" key="1">
    <source>
        <dbReference type="ARBA" id="ARBA00023015"/>
    </source>
</evidence>
<reference evidence="4 5" key="1">
    <citation type="submission" date="2017-01" db="EMBL/GenBank/DDBJ databases">
        <authorList>
            <person name="Mah S.A."/>
            <person name="Swanson W.J."/>
            <person name="Moy G.W."/>
            <person name="Vacquier V.D."/>
        </authorList>
    </citation>
    <scope>NUCLEOTIDE SEQUENCE [LARGE SCALE GENOMIC DNA]</scope>
    <source>
        <strain evidence="4 5">DSM 11589</strain>
    </source>
</reference>
<dbReference type="AlphaFoldDB" id="A0A1N7PZR4"/>
<gene>
    <name evidence="4" type="ORF">SAMN05421779_10911</name>
</gene>
<dbReference type="GO" id="GO:0043565">
    <property type="term" value="F:sequence-specific DNA binding"/>
    <property type="evidence" value="ECO:0007669"/>
    <property type="project" value="InterPro"/>
</dbReference>
<accession>A0A1N7PZR4</accession>
<dbReference type="Pfam" id="PF12833">
    <property type="entry name" value="HTH_18"/>
    <property type="match status" value="1"/>
</dbReference>
<dbReference type="PROSITE" id="PS01124">
    <property type="entry name" value="HTH_ARAC_FAMILY_2"/>
    <property type="match status" value="1"/>
</dbReference>
<dbReference type="InterPro" id="IPR053142">
    <property type="entry name" value="PchR_regulatory_protein"/>
</dbReference>
<dbReference type="EMBL" id="FTOA01000009">
    <property type="protein sequence ID" value="SIT15929.1"/>
    <property type="molecule type" value="Genomic_DNA"/>
</dbReference>
<evidence type="ECO:0000313" key="5">
    <source>
        <dbReference type="Proteomes" id="UP000185678"/>
    </source>
</evidence>
<evidence type="ECO:0000259" key="3">
    <source>
        <dbReference type="PROSITE" id="PS01124"/>
    </source>
</evidence>
<organism evidence="4 5">
    <name type="scientific">Insolitispirillum peregrinum</name>
    <dbReference type="NCBI Taxonomy" id="80876"/>
    <lineage>
        <taxon>Bacteria</taxon>
        <taxon>Pseudomonadati</taxon>
        <taxon>Pseudomonadota</taxon>
        <taxon>Alphaproteobacteria</taxon>
        <taxon>Rhodospirillales</taxon>
        <taxon>Novispirillaceae</taxon>
        <taxon>Insolitispirillum</taxon>
    </lineage>
</organism>
<name>A0A1N7PZR4_9PROT</name>
<keyword evidence="5" id="KW-1185">Reference proteome</keyword>
<dbReference type="STRING" id="80876.SAMN05421779_10911"/>
<dbReference type="PANTHER" id="PTHR47893">
    <property type="entry name" value="REGULATORY PROTEIN PCHR"/>
    <property type="match status" value="1"/>
</dbReference>
<dbReference type="InterPro" id="IPR009057">
    <property type="entry name" value="Homeodomain-like_sf"/>
</dbReference>
<proteinExistence type="predicted"/>
<dbReference type="RefSeq" id="WP_245821534.1">
    <property type="nucleotide sequence ID" value="NZ_FTOA01000009.1"/>
</dbReference>
<sequence length="324" mass="35767">MPDNRHDLKSSAGMDVLRVDSRLLARFQPDAGGWQDNTLPVAGGQVCFRTGQIGAGITATRSECRIQTEFRSHVEHLAPVGVLAFGLSGTSLFGFDHGEPAHAIRPGEVWLFRVNSGAMARRTPAQDAASMVAIKFDVARVAAVLEPSAPDWEQSGTRAIRLGRWQSDREDGLRAFLGNPLRSPVDRLMAESQSLGLLARWLAPLPSAPQLDDGILGREERRAVMRVVDRLVSDVCYPPSLEQLAALAGMSHARLNRCFRRLYGKTVFAWLRDHRLEQAHRHLRDDTASVTEIAFLCGFSSSSHLAAAFKERYGCCPADVRHHR</sequence>
<dbReference type="SMART" id="SM00342">
    <property type="entry name" value="HTH_ARAC"/>
    <property type="match status" value="1"/>
</dbReference>
<keyword evidence="1" id="KW-0805">Transcription regulation</keyword>
<keyword evidence="2" id="KW-0804">Transcription</keyword>
<dbReference type="Gene3D" id="1.10.10.60">
    <property type="entry name" value="Homeodomain-like"/>
    <property type="match status" value="2"/>
</dbReference>
<dbReference type="SUPFAM" id="SSF46689">
    <property type="entry name" value="Homeodomain-like"/>
    <property type="match status" value="2"/>
</dbReference>